<name>A0A8H7SKU4_9FUNG</name>
<proteinExistence type="predicted"/>
<dbReference type="AlphaFoldDB" id="A0A8H7SKU4"/>
<evidence type="ECO:0000313" key="1">
    <source>
        <dbReference type="EMBL" id="KAG2230131.1"/>
    </source>
</evidence>
<comment type="caution">
    <text evidence="1">The sequence shown here is derived from an EMBL/GenBank/DDBJ whole genome shotgun (WGS) entry which is preliminary data.</text>
</comment>
<evidence type="ECO:0000313" key="2">
    <source>
        <dbReference type="Proteomes" id="UP000613177"/>
    </source>
</evidence>
<accession>A0A8H7SKU4</accession>
<reference evidence="1" key="1">
    <citation type="submission" date="2021-01" db="EMBL/GenBank/DDBJ databases">
        <title>Metabolic potential, ecology and presence of endohyphal bacteria is reflected in genomic diversity of Mucoromycotina.</title>
        <authorList>
            <person name="Muszewska A."/>
            <person name="Okrasinska A."/>
            <person name="Steczkiewicz K."/>
            <person name="Drgas O."/>
            <person name="Orlowska M."/>
            <person name="Perlinska-Lenart U."/>
            <person name="Aleksandrzak-Piekarczyk T."/>
            <person name="Szatraj K."/>
            <person name="Zielenkiewicz U."/>
            <person name="Pilsyk S."/>
            <person name="Malc E."/>
            <person name="Mieczkowski P."/>
            <person name="Kruszewska J.S."/>
            <person name="Biernat P."/>
            <person name="Pawlowska J."/>
        </authorList>
    </citation>
    <scope>NUCLEOTIDE SEQUENCE</scope>
    <source>
        <strain evidence="1">WA0000018081</strain>
    </source>
</reference>
<sequence>MRFFIYFWFISSRRNLCRIVVEFSNDISTPLIEEGSNDLCAVLQQQQGLRLDTLPETLEQAHAVLGAQIKDLNKSLRASDSRH</sequence>
<dbReference type="Proteomes" id="UP000613177">
    <property type="component" value="Unassembled WGS sequence"/>
</dbReference>
<protein>
    <submittedName>
        <fullName evidence="1">Uncharacterized protein</fullName>
    </submittedName>
</protein>
<organism evidence="1 2">
    <name type="scientific">Thamnidium elegans</name>
    <dbReference type="NCBI Taxonomy" id="101142"/>
    <lineage>
        <taxon>Eukaryota</taxon>
        <taxon>Fungi</taxon>
        <taxon>Fungi incertae sedis</taxon>
        <taxon>Mucoromycota</taxon>
        <taxon>Mucoromycotina</taxon>
        <taxon>Mucoromycetes</taxon>
        <taxon>Mucorales</taxon>
        <taxon>Mucorineae</taxon>
        <taxon>Mucoraceae</taxon>
        <taxon>Thamnidium</taxon>
    </lineage>
</organism>
<dbReference type="EMBL" id="JAEPRE010000221">
    <property type="protein sequence ID" value="KAG2230131.1"/>
    <property type="molecule type" value="Genomic_DNA"/>
</dbReference>
<keyword evidence="2" id="KW-1185">Reference proteome</keyword>
<gene>
    <name evidence="1" type="ORF">INT48_006288</name>
</gene>